<dbReference type="HOGENOM" id="CLU_064565_1_0_1"/>
<keyword evidence="4" id="KW-0132">Cell division</keyword>
<dbReference type="GO" id="GO:0000444">
    <property type="term" value="C:MIS12/MIND type complex"/>
    <property type="evidence" value="ECO:0007669"/>
    <property type="project" value="InterPro"/>
</dbReference>
<proteinExistence type="predicted"/>
<dbReference type="GO" id="GO:0051301">
    <property type="term" value="P:cell division"/>
    <property type="evidence" value="ECO:0007669"/>
    <property type="project" value="UniProtKB-KW"/>
</dbReference>
<accession>A0A0D1YWH0</accession>
<evidence type="ECO:0000256" key="4">
    <source>
        <dbReference type="ARBA" id="ARBA00022618"/>
    </source>
</evidence>
<dbReference type="Pfam" id="PF03980">
    <property type="entry name" value="Nnf1"/>
    <property type="match status" value="1"/>
</dbReference>
<evidence type="ECO:0000313" key="11">
    <source>
        <dbReference type="EMBL" id="KIV85894.1"/>
    </source>
</evidence>
<dbReference type="EMBL" id="KN846951">
    <property type="protein sequence ID" value="KIV85894.1"/>
    <property type="molecule type" value="Genomic_DNA"/>
</dbReference>
<evidence type="ECO:0000256" key="5">
    <source>
        <dbReference type="ARBA" id="ARBA00022776"/>
    </source>
</evidence>
<evidence type="ECO:0000256" key="8">
    <source>
        <dbReference type="ARBA" id="ARBA00023306"/>
    </source>
</evidence>
<dbReference type="GO" id="GO:0007059">
    <property type="term" value="P:chromosome segregation"/>
    <property type="evidence" value="ECO:0007669"/>
    <property type="project" value="TreeGrafter"/>
</dbReference>
<evidence type="ECO:0008006" key="13">
    <source>
        <dbReference type="Google" id="ProtNLM"/>
    </source>
</evidence>
<keyword evidence="5" id="KW-0498">Mitosis</keyword>
<feature type="region of interest" description="Disordered" evidence="10">
    <location>
        <begin position="1"/>
        <end position="20"/>
    </location>
</feature>
<dbReference type="OrthoDB" id="18453at2759"/>
<evidence type="ECO:0000256" key="10">
    <source>
        <dbReference type="SAM" id="MobiDB-lite"/>
    </source>
</evidence>
<keyword evidence="9" id="KW-0137">Centromere</keyword>
<dbReference type="InterPro" id="IPR007128">
    <property type="entry name" value="PMF1/Nnf1"/>
</dbReference>
<dbReference type="PANTHER" id="PTHR15459">
    <property type="entry name" value="POLYAMINE-MODULATED FACTOR 1"/>
    <property type="match status" value="1"/>
</dbReference>
<evidence type="ECO:0000256" key="9">
    <source>
        <dbReference type="ARBA" id="ARBA00023328"/>
    </source>
</evidence>
<evidence type="ECO:0000313" key="12">
    <source>
        <dbReference type="Proteomes" id="UP000053599"/>
    </source>
</evidence>
<keyword evidence="7" id="KW-0539">Nucleus</keyword>
<keyword evidence="6" id="KW-0995">Kinetochore</keyword>
<gene>
    <name evidence="11" type="ORF">PV11_01546</name>
</gene>
<evidence type="ECO:0000256" key="1">
    <source>
        <dbReference type="ARBA" id="ARBA00004123"/>
    </source>
</evidence>
<keyword evidence="3" id="KW-0158">Chromosome</keyword>
<evidence type="ECO:0000256" key="7">
    <source>
        <dbReference type="ARBA" id="ARBA00023242"/>
    </source>
</evidence>
<evidence type="ECO:0000256" key="2">
    <source>
        <dbReference type="ARBA" id="ARBA00004629"/>
    </source>
</evidence>
<sequence length="218" mass="24170">MSAQTPASPSPVPEAPVASAPGPRAAAFQKVFAGALSSSIKANSYANFSSCFPTPAKYCPTALEGVWKQLNTRLEEECMRDFEKILEERHVFEGLNQWDNMIEEARRRKNRAVEGEAAPRPLHTLSADELHSAHLTPYLQQAQDELSSQLQSTQADNATIITKINEQRAEMEQLLSGLDCVIKDIEGSVDAMYTDEQSGFRELKSNVWTIEQEVAATR</sequence>
<dbReference type="Proteomes" id="UP000053599">
    <property type="component" value="Unassembled WGS sequence"/>
</dbReference>
<evidence type="ECO:0000256" key="3">
    <source>
        <dbReference type="ARBA" id="ARBA00022454"/>
    </source>
</evidence>
<dbReference type="GO" id="GO:0005634">
    <property type="term" value="C:nucleus"/>
    <property type="evidence" value="ECO:0007669"/>
    <property type="project" value="UniProtKB-SubCell"/>
</dbReference>
<organism evidence="11 12">
    <name type="scientific">Exophiala sideris</name>
    <dbReference type="NCBI Taxonomy" id="1016849"/>
    <lineage>
        <taxon>Eukaryota</taxon>
        <taxon>Fungi</taxon>
        <taxon>Dikarya</taxon>
        <taxon>Ascomycota</taxon>
        <taxon>Pezizomycotina</taxon>
        <taxon>Eurotiomycetes</taxon>
        <taxon>Chaetothyriomycetidae</taxon>
        <taxon>Chaetothyriales</taxon>
        <taxon>Herpotrichiellaceae</taxon>
        <taxon>Exophiala</taxon>
    </lineage>
</organism>
<evidence type="ECO:0000256" key="6">
    <source>
        <dbReference type="ARBA" id="ARBA00022838"/>
    </source>
</evidence>
<dbReference type="STRING" id="1016849.A0A0D1YWH0"/>
<keyword evidence="8" id="KW-0131">Cell cycle</keyword>
<dbReference type="AlphaFoldDB" id="A0A0D1YWH0"/>
<name>A0A0D1YWH0_9EURO</name>
<dbReference type="PANTHER" id="PTHR15459:SF3">
    <property type="entry name" value="POLYAMINE-MODULATED FACTOR 1"/>
    <property type="match status" value="1"/>
</dbReference>
<protein>
    <recommendedName>
        <fullName evidence="13">MIND kinetochore complex component Nnf1</fullName>
    </recommendedName>
</protein>
<reference evidence="11 12" key="1">
    <citation type="submission" date="2015-01" db="EMBL/GenBank/DDBJ databases">
        <title>The Genome Sequence of Exophiala sideris CBS121828.</title>
        <authorList>
            <consortium name="The Broad Institute Genomics Platform"/>
            <person name="Cuomo C."/>
            <person name="de Hoog S."/>
            <person name="Gorbushina A."/>
            <person name="Stielow B."/>
            <person name="Teixiera M."/>
            <person name="Abouelleil A."/>
            <person name="Chapman S.B."/>
            <person name="Priest M."/>
            <person name="Young S.K."/>
            <person name="Wortman J."/>
            <person name="Nusbaum C."/>
            <person name="Birren B."/>
        </authorList>
    </citation>
    <scope>NUCLEOTIDE SEQUENCE [LARGE SCALE GENOMIC DNA]</scope>
    <source>
        <strain evidence="11 12">CBS 121828</strain>
    </source>
</reference>
<comment type="subcellular location">
    <subcellularLocation>
        <location evidence="2">Chromosome</location>
        <location evidence="2">Centromere</location>
        <location evidence="2">Kinetochore</location>
    </subcellularLocation>
    <subcellularLocation>
        <location evidence="1">Nucleus</location>
    </subcellularLocation>
</comment>